<feature type="domain" description="Glutamyl/glutaminyl-tRNA synthetase class Ib catalytic" evidence="11">
    <location>
        <begin position="5"/>
        <end position="307"/>
    </location>
</feature>
<dbReference type="InterPro" id="IPR005728">
    <property type="entry name" value="RPE1"/>
</dbReference>
<comment type="caution">
    <text evidence="10">Lacks conserved residue(s) required for the propagation of feature annotation.</text>
</comment>
<dbReference type="InterPro" id="IPR004527">
    <property type="entry name" value="Glu-tRNA-ligase_bac/mito"/>
</dbReference>
<dbReference type="Gene3D" id="3.40.50.620">
    <property type="entry name" value="HUPs"/>
    <property type="match status" value="1"/>
</dbReference>
<keyword evidence="6 10" id="KW-0547">Nucleotide-binding</keyword>
<dbReference type="GO" id="GO:0005829">
    <property type="term" value="C:cytosol"/>
    <property type="evidence" value="ECO:0007669"/>
    <property type="project" value="TreeGrafter"/>
</dbReference>
<evidence type="ECO:0000256" key="3">
    <source>
        <dbReference type="ARBA" id="ARBA00011245"/>
    </source>
</evidence>
<dbReference type="SUPFAM" id="SSF52374">
    <property type="entry name" value="Nucleotidylyl transferase"/>
    <property type="match status" value="1"/>
</dbReference>
<comment type="function">
    <text evidence="10">Catalyzes the attachment of glutamate to tRNA(Glu) in a two-step reaction: glutamate is first activated by ATP to form Glu-AMP and then transferred to the acceptor end of tRNA(Glu).</text>
</comment>
<dbReference type="GO" id="GO:0008270">
    <property type="term" value="F:zinc ion binding"/>
    <property type="evidence" value="ECO:0007669"/>
    <property type="project" value="InterPro"/>
</dbReference>
<evidence type="ECO:0000256" key="8">
    <source>
        <dbReference type="ARBA" id="ARBA00022917"/>
    </source>
</evidence>
<comment type="subunit">
    <text evidence="3 10">Monomer.</text>
</comment>
<keyword evidence="8 10" id="KW-0648">Protein biosynthesis</keyword>
<dbReference type="InterPro" id="IPR008925">
    <property type="entry name" value="aa_tRNA-synth_I_cd-bd_sf"/>
</dbReference>
<comment type="catalytic activity">
    <reaction evidence="10">
        <text>tRNA(Glu) + L-glutamate + ATP = L-glutamyl-tRNA(Glu) + AMP + diphosphate</text>
        <dbReference type="Rhea" id="RHEA:23540"/>
        <dbReference type="Rhea" id="RHEA-COMP:9663"/>
        <dbReference type="Rhea" id="RHEA-COMP:9680"/>
        <dbReference type="ChEBI" id="CHEBI:29985"/>
        <dbReference type="ChEBI" id="CHEBI:30616"/>
        <dbReference type="ChEBI" id="CHEBI:33019"/>
        <dbReference type="ChEBI" id="CHEBI:78442"/>
        <dbReference type="ChEBI" id="CHEBI:78520"/>
        <dbReference type="ChEBI" id="CHEBI:456215"/>
        <dbReference type="EC" id="6.1.1.17"/>
    </reaction>
</comment>
<dbReference type="InterPro" id="IPR014729">
    <property type="entry name" value="Rossmann-like_a/b/a_fold"/>
</dbReference>
<evidence type="ECO:0000259" key="12">
    <source>
        <dbReference type="Pfam" id="PF19269"/>
    </source>
</evidence>
<dbReference type="SUPFAM" id="SSF48163">
    <property type="entry name" value="An anticodon-binding domain of class I aminoacyl-tRNA synthetases"/>
    <property type="match status" value="1"/>
</dbReference>
<dbReference type="RefSeq" id="WP_045800461.1">
    <property type="nucleotide sequence ID" value="NZ_LANR01000001.1"/>
</dbReference>
<dbReference type="EC" id="6.1.1.17" evidence="10"/>
<dbReference type="NCBIfam" id="TIGR01045">
    <property type="entry name" value="RPE1"/>
    <property type="match status" value="1"/>
</dbReference>
<evidence type="ECO:0000256" key="1">
    <source>
        <dbReference type="ARBA" id="ARBA00004496"/>
    </source>
</evidence>
<sequence>MTNNVITRFAPSPTGFLHIGSARTALFNYLFARHHNGKFLLRIEDTDKERSTKEAVEAIFSGLKWLGLDWNGEVIFQSKRNNLYKEAALKLLQNGKAYYCFTSQEEIERQRQQALDNKQHFIFNSEWRDKDPSIYPNDIKPVIRLKTPREGSITIHDTLQGEVVIEHSHIDDMVLLRADGTATYMLAVVVDDHDMGITHIIRGDDHLTNAARQLAIYQAFGYEVPSMTHIPLIHGADGAKLSKRHGALGVEAYKDMGYLPESLCNYLLRLGWSHGDDEIISMTQAIDWFNLDSLGKSPSKLDFAKMNSINAHYLRMLDNDSLTSKAVEILEQNYNKLLQKLAYRKEFEGNTECSTAAYIDICEDASTGLTYKLPLAVELPKKFKVSEQEIGYIKQAMPSLLVRSETLLELTRLAQIYLVDLPIIYNQDSKEIIENCDKNLIKQVIENLSELEQFDKESVQNKFKEIAAANDLKLNDIMKPVRALITGMTASPSIFEIAEILGKENILKRLKII</sequence>
<feature type="domain" description="Aminoacyl-tRNA synthetase class I anticodon-binding" evidence="12">
    <location>
        <begin position="388"/>
        <end position="511"/>
    </location>
</feature>
<dbReference type="GO" id="GO:0005524">
    <property type="term" value="F:ATP binding"/>
    <property type="evidence" value="ECO:0007669"/>
    <property type="project" value="UniProtKB-UniRule"/>
</dbReference>
<dbReference type="PANTHER" id="PTHR43311">
    <property type="entry name" value="GLUTAMATE--TRNA LIGASE"/>
    <property type="match status" value="1"/>
</dbReference>
<feature type="binding site" evidence="10">
    <location>
        <position position="243"/>
    </location>
    <ligand>
        <name>ATP</name>
        <dbReference type="ChEBI" id="CHEBI:30616"/>
    </ligand>
</feature>
<dbReference type="InterPro" id="IPR020751">
    <property type="entry name" value="aa-tRNA-synth_I_codon-bd_sub2"/>
</dbReference>
<proteinExistence type="inferred from homology"/>
<keyword evidence="9 10" id="KW-0030">Aminoacyl-tRNA synthetase</keyword>
<dbReference type="GO" id="GO:0000049">
    <property type="term" value="F:tRNA binding"/>
    <property type="evidence" value="ECO:0007669"/>
    <property type="project" value="InterPro"/>
</dbReference>
<dbReference type="InterPro" id="IPR033910">
    <property type="entry name" value="GluRS_core"/>
</dbReference>
<dbReference type="GO" id="GO:0004818">
    <property type="term" value="F:glutamate-tRNA ligase activity"/>
    <property type="evidence" value="ECO:0007669"/>
    <property type="project" value="UniProtKB-UniRule"/>
</dbReference>
<evidence type="ECO:0000313" key="14">
    <source>
        <dbReference type="Proteomes" id="UP000033556"/>
    </source>
</evidence>
<dbReference type="PANTHER" id="PTHR43311:SF2">
    <property type="entry name" value="GLUTAMATE--TRNA LIGASE, MITOCHONDRIAL-RELATED"/>
    <property type="match status" value="1"/>
</dbReference>
<keyword evidence="5 10" id="KW-0436">Ligase</keyword>
<keyword evidence="7 10" id="KW-0067">ATP-binding</keyword>
<evidence type="ECO:0000256" key="7">
    <source>
        <dbReference type="ARBA" id="ARBA00022840"/>
    </source>
</evidence>
<dbReference type="FunFam" id="3.40.50.620:FF:000007">
    <property type="entry name" value="Glutamate--tRNA ligase"/>
    <property type="match status" value="1"/>
</dbReference>
<name>A0A0F3N3L5_RICAM</name>
<dbReference type="Pfam" id="PF19269">
    <property type="entry name" value="Anticodon_2"/>
    <property type="match status" value="1"/>
</dbReference>
<keyword evidence="14" id="KW-1185">Reference proteome</keyword>
<dbReference type="InterPro" id="IPR000924">
    <property type="entry name" value="Glu/Gln-tRNA-synth"/>
</dbReference>
<evidence type="ECO:0000259" key="11">
    <source>
        <dbReference type="Pfam" id="PF00749"/>
    </source>
</evidence>
<dbReference type="EMBL" id="LANR01000001">
    <property type="protein sequence ID" value="KJV62678.1"/>
    <property type="molecule type" value="Genomic_DNA"/>
</dbReference>
<evidence type="ECO:0000256" key="4">
    <source>
        <dbReference type="ARBA" id="ARBA00022490"/>
    </source>
</evidence>
<evidence type="ECO:0000256" key="5">
    <source>
        <dbReference type="ARBA" id="ARBA00022598"/>
    </source>
</evidence>
<feature type="short sequence motif" description="'HIGH' region" evidence="10">
    <location>
        <begin position="11"/>
        <end position="21"/>
    </location>
</feature>
<comment type="caution">
    <text evidence="13">The sequence shown here is derived from an EMBL/GenBank/DDBJ whole genome shotgun (WGS) entry which is preliminary data.</text>
</comment>
<dbReference type="PATRIC" id="fig|1359164.3.peg.1693"/>
<protein>
    <recommendedName>
        <fullName evidence="10">Glutamate--tRNA ligase</fullName>
        <ecNumber evidence="10">6.1.1.17</ecNumber>
    </recommendedName>
    <alternativeName>
        <fullName evidence="10">Glutamyl-tRNA synthetase</fullName>
        <shortName evidence="10">GluRS</shortName>
    </alternativeName>
</protein>
<keyword evidence="4 10" id="KW-0963">Cytoplasm</keyword>
<evidence type="ECO:0000313" key="13">
    <source>
        <dbReference type="EMBL" id="KJV62678.1"/>
    </source>
</evidence>
<dbReference type="CDD" id="cd00808">
    <property type="entry name" value="GluRS_core"/>
    <property type="match status" value="1"/>
</dbReference>
<evidence type="ECO:0000256" key="10">
    <source>
        <dbReference type="HAMAP-Rule" id="MF_00022"/>
    </source>
</evidence>
<dbReference type="Pfam" id="PF00749">
    <property type="entry name" value="tRNA-synt_1c"/>
    <property type="match status" value="1"/>
</dbReference>
<dbReference type="Proteomes" id="UP000033556">
    <property type="component" value="Unassembled WGS sequence"/>
</dbReference>
<evidence type="ECO:0000256" key="9">
    <source>
        <dbReference type="ARBA" id="ARBA00023146"/>
    </source>
</evidence>
<reference evidence="13 14" key="1">
    <citation type="submission" date="2015-01" db="EMBL/GenBank/DDBJ databases">
        <title>Genome Sequencing of Rickettsiales.</title>
        <authorList>
            <person name="Daugherty S.C."/>
            <person name="Su Q."/>
            <person name="Abolude K."/>
            <person name="Beier-Sexton M."/>
            <person name="Carlyon J.A."/>
            <person name="Carter R."/>
            <person name="Day N.P."/>
            <person name="Dumler S.J."/>
            <person name="Dyachenko V."/>
            <person name="Godinez A."/>
            <person name="Kurtti T.J."/>
            <person name="Lichay M."/>
            <person name="Mullins K.E."/>
            <person name="Ott S."/>
            <person name="Pappas-Brown V."/>
            <person name="Paris D.H."/>
            <person name="Patel P."/>
            <person name="Richards A.L."/>
            <person name="Sadzewicz L."/>
            <person name="Sears K."/>
            <person name="Seidman D."/>
            <person name="Sengamalay N."/>
            <person name="Stenos J."/>
            <person name="Tallon L.J."/>
            <person name="Vincent G."/>
            <person name="Fraser C.M."/>
            <person name="Munderloh U."/>
            <person name="Dunning-Hotopp J.C."/>
        </authorList>
    </citation>
    <scope>NUCLEOTIDE SEQUENCE [LARGE SCALE GENOMIC DNA]</scope>
    <source>
        <strain evidence="13 14">Ac/Pa</strain>
    </source>
</reference>
<feature type="short sequence motif" description="'KMSKS' region" evidence="10">
    <location>
        <begin position="240"/>
        <end position="244"/>
    </location>
</feature>
<dbReference type="GO" id="GO:0006424">
    <property type="term" value="P:glutamyl-tRNA aminoacylation"/>
    <property type="evidence" value="ECO:0007669"/>
    <property type="project" value="UniProtKB-UniRule"/>
</dbReference>
<dbReference type="HAMAP" id="MF_00022">
    <property type="entry name" value="Glu_tRNA_synth_type1"/>
    <property type="match status" value="1"/>
</dbReference>
<comment type="subcellular location">
    <subcellularLocation>
        <location evidence="1 10">Cytoplasm</location>
    </subcellularLocation>
</comment>
<dbReference type="InterPro" id="IPR045462">
    <property type="entry name" value="aa-tRNA-synth_I_cd-bd"/>
</dbReference>
<accession>A0A0F3N3L5</accession>
<organism evidence="13 14">
    <name type="scientific">Rickettsia amblyommatis str. Ac/Pa</name>
    <dbReference type="NCBI Taxonomy" id="1359164"/>
    <lineage>
        <taxon>Bacteria</taxon>
        <taxon>Pseudomonadati</taxon>
        <taxon>Pseudomonadota</taxon>
        <taxon>Alphaproteobacteria</taxon>
        <taxon>Rickettsiales</taxon>
        <taxon>Rickettsiaceae</taxon>
        <taxon>Rickettsieae</taxon>
        <taxon>Rickettsia</taxon>
        <taxon>spotted fever group</taxon>
    </lineage>
</organism>
<dbReference type="AlphaFoldDB" id="A0A0F3N3L5"/>
<dbReference type="InterPro" id="IPR020058">
    <property type="entry name" value="Glu/Gln-tRNA-synth_Ib_cat-dom"/>
</dbReference>
<dbReference type="PRINTS" id="PR00987">
    <property type="entry name" value="TRNASYNTHGLU"/>
</dbReference>
<gene>
    <name evidence="10" type="primary">gltX</name>
    <name evidence="13" type="ORF">APHACPA_1712</name>
</gene>
<dbReference type="NCBIfam" id="TIGR00464">
    <property type="entry name" value="gltX_bact"/>
    <property type="match status" value="1"/>
</dbReference>
<comment type="similarity">
    <text evidence="2 10">Belongs to the class-I aminoacyl-tRNA synthetase family. Glutamate--tRNA ligase type 1 subfamily.</text>
</comment>
<evidence type="ECO:0000256" key="6">
    <source>
        <dbReference type="ARBA" id="ARBA00022741"/>
    </source>
</evidence>
<dbReference type="InterPro" id="IPR049940">
    <property type="entry name" value="GluQ/Sye"/>
</dbReference>
<evidence type="ECO:0000256" key="2">
    <source>
        <dbReference type="ARBA" id="ARBA00007894"/>
    </source>
</evidence>
<dbReference type="Gene3D" id="1.10.10.350">
    <property type="match status" value="1"/>
</dbReference>